<name>A0ABD0MVD2_CIRMR</name>
<evidence type="ECO:0000313" key="2">
    <source>
        <dbReference type="EMBL" id="KAL0152757.1"/>
    </source>
</evidence>
<reference evidence="2 3" key="1">
    <citation type="submission" date="2024-05" db="EMBL/GenBank/DDBJ databases">
        <title>Genome sequencing and assembly of Indian major carp, Cirrhinus mrigala (Hamilton, 1822).</title>
        <authorList>
            <person name="Mohindra V."/>
            <person name="Chowdhury L.M."/>
            <person name="Lal K."/>
            <person name="Jena J.K."/>
        </authorList>
    </citation>
    <scope>NUCLEOTIDE SEQUENCE [LARGE SCALE GENOMIC DNA]</scope>
    <source>
        <strain evidence="2">CM1030</strain>
        <tissue evidence="2">Blood</tissue>
    </source>
</reference>
<comment type="caution">
    <text evidence="2">The sequence shown here is derived from an EMBL/GenBank/DDBJ whole genome shotgun (WGS) entry which is preliminary data.</text>
</comment>
<dbReference type="AlphaFoldDB" id="A0ABD0MVD2"/>
<organism evidence="2 3">
    <name type="scientific">Cirrhinus mrigala</name>
    <name type="common">Mrigala</name>
    <dbReference type="NCBI Taxonomy" id="683832"/>
    <lineage>
        <taxon>Eukaryota</taxon>
        <taxon>Metazoa</taxon>
        <taxon>Chordata</taxon>
        <taxon>Craniata</taxon>
        <taxon>Vertebrata</taxon>
        <taxon>Euteleostomi</taxon>
        <taxon>Actinopterygii</taxon>
        <taxon>Neopterygii</taxon>
        <taxon>Teleostei</taxon>
        <taxon>Ostariophysi</taxon>
        <taxon>Cypriniformes</taxon>
        <taxon>Cyprinidae</taxon>
        <taxon>Labeoninae</taxon>
        <taxon>Labeonini</taxon>
        <taxon>Cirrhinus</taxon>
    </lineage>
</organism>
<dbReference type="Proteomes" id="UP001529510">
    <property type="component" value="Unassembled WGS sequence"/>
</dbReference>
<feature type="non-terminal residue" evidence="2">
    <location>
        <position position="105"/>
    </location>
</feature>
<dbReference type="EMBL" id="JAMKFB020000707">
    <property type="protein sequence ID" value="KAL0148324.1"/>
    <property type="molecule type" value="Genomic_DNA"/>
</dbReference>
<protein>
    <submittedName>
        <fullName evidence="2">Uncharacterized protein</fullName>
    </submittedName>
</protein>
<accession>A0ABD0MVD2</accession>
<dbReference type="EMBL" id="JAMKFB020000189">
    <property type="protein sequence ID" value="KAL0152757.1"/>
    <property type="molecule type" value="Genomic_DNA"/>
</dbReference>
<evidence type="ECO:0000313" key="3">
    <source>
        <dbReference type="Proteomes" id="UP001529510"/>
    </source>
</evidence>
<evidence type="ECO:0000313" key="1">
    <source>
        <dbReference type="EMBL" id="KAL0148324.1"/>
    </source>
</evidence>
<sequence length="105" mass="12457">MSDDEATEFYEDEDETFEFDGRPYLFEPEYTEEELRERRERREIERQRLSSFIVRHPCNCQLSALTPVQNKREDSRDLSGCSFVPARHSTYRDYIEDGGGPSFSC</sequence>
<proteinExistence type="predicted"/>
<gene>
    <name evidence="2" type="ORF">M9458_052480</name>
    <name evidence="1" type="ORF">M9458_056386</name>
</gene>
<keyword evidence="3" id="KW-1185">Reference proteome</keyword>